<dbReference type="Gene3D" id="3.30.420.40">
    <property type="match status" value="2"/>
</dbReference>
<dbReference type="HAMAP" id="MF_00332">
    <property type="entry name" value="DnaK"/>
    <property type="match status" value="1"/>
</dbReference>
<comment type="similarity">
    <text evidence="1 7 8">Belongs to the heat shock protein 70 family.</text>
</comment>
<evidence type="ECO:0000256" key="1">
    <source>
        <dbReference type="ARBA" id="ARBA00007381"/>
    </source>
</evidence>
<feature type="coiled-coil region" evidence="9">
    <location>
        <begin position="253"/>
        <end position="280"/>
    </location>
</feature>
<keyword evidence="12" id="KW-1185">Reference proteome</keyword>
<evidence type="ECO:0000256" key="10">
    <source>
        <dbReference type="SAM" id="MobiDB-lite"/>
    </source>
</evidence>
<dbReference type="PRINTS" id="PR00301">
    <property type="entry name" value="HEATSHOCK70"/>
</dbReference>
<dbReference type="InterPro" id="IPR029047">
    <property type="entry name" value="HSP70_peptide-bd_sf"/>
</dbReference>
<keyword evidence="7" id="KW-0143">Chaperone</keyword>
<dbReference type="EMBL" id="CP072642">
    <property type="protein sequence ID" value="QUV93284.1"/>
    <property type="molecule type" value="Genomic_DNA"/>
</dbReference>
<protein>
    <recommendedName>
        <fullName evidence="2 7">Chaperone protein DnaK</fullName>
    </recommendedName>
    <alternativeName>
        <fullName evidence="7">HSP70</fullName>
    </alternativeName>
    <alternativeName>
        <fullName evidence="7">Heat shock 70 kDa protein</fullName>
    </alternativeName>
    <alternativeName>
        <fullName evidence="7">Heat shock protein 70</fullName>
    </alternativeName>
</protein>
<evidence type="ECO:0000256" key="2">
    <source>
        <dbReference type="ARBA" id="ARBA00014415"/>
    </source>
</evidence>
<dbReference type="NCBIfam" id="NF001413">
    <property type="entry name" value="PRK00290.1"/>
    <property type="match status" value="1"/>
</dbReference>
<feature type="modified residue" description="Phosphothreonine; by autocatalysis" evidence="7">
    <location>
        <position position="204"/>
    </location>
</feature>
<accession>A0ABX8B1C5</accession>
<proteinExistence type="evidence at transcript level"/>
<comment type="induction">
    <text evidence="7">By stress conditions e.g. heat shock.</text>
</comment>
<dbReference type="SUPFAM" id="SSF100920">
    <property type="entry name" value="Heat shock protein 70kD (HSP70), peptide-binding domain"/>
    <property type="match status" value="1"/>
</dbReference>
<keyword evidence="3 7" id="KW-0597">Phosphoprotein</keyword>
<comment type="function">
    <text evidence="7">Acts as a chaperone.</text>
</comment>
<dbReference type="SUPFAM" id="SSF100934">
    <property type="entry name" value="Heat shock protein 70kD (HSP70), C-terminal subdomain"/>
    <property type="match status" value="1"/>
</dbReference>
<keyword evidence="9" id="KW-0175">Coiled coil</keyword>
<dbReference type="InterPro" id="IPR043129">
    <property type="entry name" value="ATPase_NBD"/>
</dbReference>
<dbReference type="SUPFAM" id="SSF53067">
    <property type="entry name" value="Actin-like ATPase domain"/>
    <property type="match status" value="2"/>
</dbReference>
<evidence type="ECO:0000256" key="6">
    <source>
        <dbReference type="ARBA" id="ARBA00023016"/>
    </source>
</evidence>
<evidence type="ECO:0000313" key="12">
    <source>
        <dbReference type="Proteomes" id="UP000677668"/>
    </source>
</evidence>
<feature type="region of interest" description="Disordered" evidence="10">
    <location>
        <begin position="606"/>
        <end position="626"/>
    </location>
</feature>
<dbReference type="NCBIfam" id="TIGR02350">
    <property type="entry name" value="prok_dnaK"/>
    <property type="match status" value="1"/>
</dbReference>
<dbReference type="InterPro" id="IPR012725">
    <property type="entry name" value="Chaperone_DnaK"/>
</dbReference>
<dbReference type="PANTHER" id="PTHR19375">
    <property type="entry name" value="HEAT SHOCK PROTEIN 70KDA"/>
    <property type="match status" value="1"/>
</dbReference>
<dbReference type="InterPro" id="IPR029048">
    <property type="entry name" value="HSP70_C_sf"/>
</dbReference>
<dbReference type="Gene3D" id="2.60.34.10">
    <property type="entry name" value="Substrate Binding Domain Of DNAk, Chain A, domain 1"/>
    <property type="match status" value="1"/>
</dbReference>
<evidence type="ECO:0000256" key="4">
    <source>
        <dbReference type="ARBA" id="ARBA00022741"/>
    </source>
</evidence>
<gene>
    <name evidence="7 11" type="primary">dnaK</name>
    <name evidence="11" type="ORF">J8C05_07840</name>
</gene>
<evidence type="ECO:0000256" key="7">
    <source>
        <dbReference type="HAMAP-Rule" id="MF_00332"/>
    </source>
</evidence>
<reference evidence="11 12" key="1">
    <citation type="submission" date="2021-03" db="EMBL/GenBank/DDBJ databases">
        <title>Genomic and phenotypic characterization of Chloracidobacterium isolates provides evidence for multiple species.</title>
        <authorList>
            <person name="Saini M.K."/>
            <person name="Costas A.M.G."/>
            <person name="Tank M."/>
            <person name="Bryant D.A."/>
        </authorList>
    </citation>
    <scope>NUCLEOTIDE SEQUENCE [LARGE SCALE GENOMIC DNA]</scope>
    <source>
        <strain evidence="11 12">N</strain>
    </source>
</reference>
<dbReference type="InterPro" id="IPR018181">
    <property type="entry name" value="Heat_shock_70_CS"/>
</dbReference>
<dbReference type="Pfam" id="PF00012">
    <property type="entry name" value="HSP70"/>
    <property type="match status" value="1"/>
</dbReference>
<dbReference type="NCBIfam" id="NF003520">
    <property type="entry name" value="PRK05183.1"/>
    <property type="match status" value="1"/>
</dbReference>
<keyword evidence="5 7" id="KW-0067">ATP-binding</keyword>
<dbReference type="PROSITE" id="PS00297">
    <property type="entry name" value="HSP70_1"/>
    <property type="match status" value="1"/>
</dbReference>
<dbReference type="Proteomes" id="UP000677668">
    <property type="component" value="Chromosome 1"/>
</dbReference>
<dbReference type="PROSITE" id="PS00329">
    <property type="entry name" value="HSP70_2"/>
    <property type="match status" value="1"/>
</dbReference>
<evidence type="ECO:0000256" key="8">
    <source>
        <dbReference type="RuleBase" id="RU003322"/>
    </source>
</evidence>
<dbReference type="Gene3D" id="3.90.640.10">
    <property type="entry name" value="Actin, Chain A, domain 4"/>
    <property type="match status" value="1"/>
</dbReference>
<dbReference type="InterPro" id="IPR013126">
    <property type="entry name" value="Hsp_70_fam"/>
</dbReference>
<name>A0ABX8B1C5_9BACT</name>
<dbReference type="CDD" id="cd10234">
    <property type="entry name" value="ASKHA_NBD_HSP70_DnaK-like"/>
    <property type="match status" value="1"/>
</dbReference>
<evidence type="ECO:0000256" key="3">
    <source>
        <dbReference type="ARBA" id="ARBA00022553"/>
    </source>
</evidence>
<keyword evidence="4 7" id="KW-0547">Nucleotide-binding</keyword>
<sequence>MPRTDVMGKVIGIDLGTTNCCVAVMEGGTTQIIPNKEGGRTTPSVVGFTDKGERLVGQIARRQAITNAANTIYAVKRLIGRKFNSPEVQRARETCPYEICESSNGDAWVRAQGRAYSPPEVSAIILQRLKASAEDFLGEPVEEAIITVPAYFDDFQRQATKDAGKIAGLNVQRIINEPTAAALAYGAGQHKSERIAVYDLGGGTFDVSVLEMNDGVFEVLSTCGDSFLGGEDFDQRIIDWLIQEFLRETGIDLRADRLALQRLKEAAERAKCELSSTLEANINLPFIAADPASGPKHLNLNLTRAKFEELVKDLVERTVEPCQKALWDARLKPEDIDQVLLVGGQTRSPIIHECVRKIFGREPNASINPDEVVAIGASIQGGVFTGQVKDLVLLDVIPLSLGIEVRGGLFQKIVERNATIPVRKALTFTTVVDNQSSVEVHVLQGEREIAKGNRSLGRFELIGIPPAPRGVPQIEVSFEIDADGIVQVSARDKSTGLEQNMRVTPSSGLSPGEIANLIAEAQRNAESDRQLKELLLLQSRMDGLLQNTQRSFGEFGWMLPAEEQELVRETLIGAKEVLNIQDPAVVKQWLDALEQAAQIITNAMFNAPAGEQPPPSETGGVKMLTE</sequence>
<keyword evidence="6 7" id="KW-0346">Stress response</keyword>
<evidence type="ECO:0000256" key="9">
    <source>
        <dbReference type="SAM" id="Coils"/>
    </source>
</evidence>
<evidence type="ECO:0000256" key="5">
    <source>
        <dbReference type="ARBA" id="ARBA00022840"/>
    </source>
</evidence>
<organism evidence="11 12">
    <name type="scientific">Chloracidobacterium sp. N</name>
    <dbReference type="NCBI Taxonomy" id="2821540"/>
    <lineage>
        <taxon>Bacteria</taxon>
        <taxon>Pseudomonadati</taxon>
        <taxon>Acidobacteriota</taxon>
        <taxon>Terriglobia</taxon>
        <taxon>Terriglobales</taxon>
        <taxon>Acidobacteriaceae</taxon>
        <taxon>Chloracidobacterium</taxon>
        <taxon>Chloracidobacterium aggregatum</taxon>
    </lineage>
</organism>
<evidence type="ECO:0000313" key="11">
    <source>
        <dbReference type="EMBL" id="QUV93284.1"/>
    </source>
</evidence>